<keyword evidence="6" id="KW-0418">Kinase</keyword>
<dbReference type="AlphaFoldDB" id="A0A1M5YQE4"/>
<dbReference type="PANTHER" id="PTHR45008">
    <property type="entry name" value="PTS SYSTEM GLUCOSE-SPECIFIC EIIA COMPONENT"/>
    <property type="match status" value="1"/>
</dbReference>
<dbReference type="PANTHER" id="PTHR45008:SF1">
    <property type="entry name" value="PTS SYSTEM GLUCOSE-SPECIFIC EIIA COMPONENT"/>
    <property type="match status" value="1"/>
</dbReference>
<dbReference type="NCBIfam" id="TIGR00830">
    <property type="entry name" value="PTBA"/>
    <property type="match status" value="1"/>
</dbReference>
<organism evidence="8 9">
    <name type="scientific">Clostridium intestinale DSM 6191</name>
    <dbReference type="NCBI Taxonomy" id="1121320"/>
    <lineage>
        <taxon>Bacteria</taxon>
        <taxon>Bacillati</taxon>
        <taxon>Bacillota</taxon>
        <taxon>Clostridia</taxon>
        <taxon>Eubacteriales</taxon>
        <taxon>Clostridiaceae</taxon>
        <taxon>Clostridium</taxon>
    </lineage>
</organism>
<keyword evidence="4" id="KW-0808">Transferase</keyword>
<evidence type="ECO:0000256" key="2">
    <source>
        <dbReference type="ARBA" id="ARBA00022448"/>
    </source>
</evidence>
<keyword evidence="5" id="KW-0598">Phosphotransferase system</keyword>
<comment type="subcellular location">
    <subcellularLocation>
        <location evidence="1">Cytoplasm</location>
    </subcellularLocation>
</comment>
<evidence type="ECO:0000256" key="1">
    <source>
        <dbReference type="ARBA" id="ARBA00004496"/>
    </source>
</evidence>
<proteinExistence type="predicted"/>
<evidence type="ECO:0000313" key="9">
    <source>
        <dbReference type="Proteomes" id="UP000184241"/>
    </source>
</evidence>
<evidence type="ECO:0000313" key="8">
    <source>
        <dbReference type="EMBL" id="SHI14181.1"/>
    </source>
</evidence>
<evidence type="ECO:0000259" key="7">
    <source>
        <dbReference type="PROSITE" id="PS51093"/>
    </source>
</evidence>
<dbReference type="RefSeq" id="WP_073019457.1">
    <property type="nucleotide sequence ID" value="NZ_FQXU01000006.1"/>
</dbReference>
<dbReference type="PROSITE" id="PS00371">
    <property type="entry name" value="PTS_EIIA_TYPE_1_HIS"/>
    <property type="match status" value="1"/>
</dbReference>
<accession>A0A1M5YQE4</accession>
<dbReference type="InterPro" id="IPR050890">
    <property type="entry name" value="PTS_EIIA_component"/>
</dbReference>
<dbReference type="GO" id="GO:0005737">
    <property type="term" value="C:cytoplasm"/>
    <property type="evidence" value="ECO:0007669"/>
    <property type="project" value="UniProtKB-SubCell"/>
</dbReference>
<dbReference type="SUPFAM" id="SSF51261">
    <property type="entry name" value="Duplicated hybrid motif"/>
    <property type="match status" value="1"/>
</dbReference>
<protein>
    <submittedName>
        <fullName evidence="8">PTS system IIA component, Glc family (TC 4.A.1)</fullName>
    </submittedName>
</protein>
<dbReference type="InterPro" id="IPR001127">
    <property type="entry name" value="PTS_EIIA_1_perm"/>
</dbReference>
<reference evidence="8 9" key="1">
    <citation type="submission" date="2016-11" db="EMBL/GenBank/DDBJ databases">
        <authorList>
            <person name="Jaros S."/>
            <person name="Januszkiewicz K."/>
            <person name="Wedrychowicz H."/>
        </authorList>
    </citation>
    <scope>NUCLEOTIDE SEQUENCE [LARGE SCALE GENOMIC DNA]</scope>
    <source>
        <strain evidence="8 9">DSM 6191</strain>
    </source>
</reference>
<feature type="domain" description="PTS EIIA type-1" evidence="7">
    <location>
        <begin position="30"/>
        <end position="135"/>
    </location>
</feature>
<evidence type="ECO:0000256" key="3">
    <source>
        <dbReference type="ARBA" id="ARBA00022597"/>
    </source>
</evidence>
<evidence type="ECO:0000256" key="6">
    <source>
        <dbReference type="ARBA" id="ARBA00022777"/>
    </source>
</evidence>
<dbReference type="GO" id="GO:0009401">
    <property type="term" value="P:phosphoenolpyruvate-dependent sugar phosphotransferase system"/>
    <property type="evidence" value="ECO:0007669"/>
    <property type="project" value="UniProtKB-KW"/>
</dbReference>
<dbReference type="InterPro" id="IPR011055">
    <property type="entry name" value="Dup_hybrid_motif"/>
</dbReference>
<dbReference type="PROSITE" id="PS51093">
    <property type="entry name" value="PTS_EIIA_TYPE_1"/>
    <property type="match status" value="1"/>
</dbReference>
<gene>
    <name evidence="8" type="ORF">SAMN02745941_02236</name>
</gene>
<dbReference type="GO" id="GO:0016301">
    <property type="term" value="F:kinase activity"/>
    <property type="evidence" value="ECO:0007669"/>
    <property type="project" value="UniProtKB-KW"/>
</dbReference>
<keyword evidence="2" id="KW-0813">Transport</keyword>
<dbReference type="Gene3D" id="2.70.70.10">
    <property type="entry name" value="Glucose Permease (Domain IIA)"/>
    <property type="match status" value="1"/>
</dbReference>
<keyword evidence="3" id="KW-0762">Sugar transport</keyword>
<evidence type="ECO:0000256" key="5">
    <source>
        <dbReference type="ARBA" id="ARBA00022683"/>
    </source>
</evidence>
<name>A0A1M5YQE4_9CLOT</name>
<dbReference type="Proteomes" id="UP000184241">
    <property type="component" value="Unassembled WGS sequence"/>
</dbReference>
<sequence>MFKNLFKKKNENLLYAFCDGESLDLSTVNDEVFSQKMMGDGIAIKPSDTKVYAPCDSEVVTIMMESKHAVGLRTKEGIELLIHVGIDTVNLKGEGFSIHCKEKQQVKKGDLLLSFDREVLKREGLDDTIMLILAEPNGHEIKKYHVGETMKASESIILEIK</sequence>
<dbReference type="EMBL" id="FQXU01000006">
    <property type="protein sequence ID" value="SHI14181.1"/>
    <property type="molecule type" value="Genomic_DNA"/>
</dbReference>
<dbReference type="FunFam" id="2.70.70.10:FF:000001">
    <property type="entry name" value="PTS system glucose-specific IIA component"/>
    <property type="match status" value="1"/>
</dbReference>
<evidence type="ECO:0000256" key="4">
    <source>
        <dbReference type="ARBA" id="ARBA00022679"/>
    </source>
</evidence>
<dbReference type="Pfam" id="PF00358">
    <property type="entry name" value="PTS_EIIA_1"/>
    <property type="match status" value="1"/>
</dbReference>